<name>A0A172TE12_9BACL</name>
<organism evidence="1 2">
    <name type="scientific">Paenibacillus swuensis</name>
    <dbReference type="NCBI Taxonomy" id="1178515"/>
    <lineage>
        <taxon>Bacteria</taxon>
        <taxon>Bacillati</taxon>
        <taxon>Bacillota</taxon>
        <taxon>Bacilli</taxon>
        <taxon>Bacillales</taxon>
        <taxon>Paenibacillaceae</taxon>
        <taxon>Paenibacillus</taxon>
    </lineage>
</organism>
<sequence length="282" mass="31982">MPEIELQVHLAERMTMPKIHIEVELTENGFYRNGCVEEFFTEPMAVQDVHRYNAHYQAETRSWDVTKLDQDLAVSHTKWTESTLELTSVSQAPQKTLLILMESPHNDEYTYLDAEGAEVRIPVVGDRALAVGRIAQARPVRPANGQTGAHMDKWLETVLQAVDWPETASFRVIVGNPIQFQTSLHAIHGGTLSKKPFAQLRDRVWMALWGVDEIQSDFHGRLTAYNPDLILNGCTSVPKSLVDEALRAQYGGNSESPWCYRVAHPYAWFTPGNRRLTRLTLD</sequence>
<accession>A0A172TE12</accession>
<dbReference type="KEGG" id="pswu:SY83_01205"/>
<dbReference type="PATRIC" id="fig|1178515.4.peg.214"/>
<dbReference type="EMBL" id="CP011388">
    <property type="protein sequence ID" value="ANE45176.1"/>
    <property type="molecule type" value="Genomic_DNA"/>
</dbReference>
<evidence type="ECO:0000313" key="2">
    <source>
        <dbReference type="Proteomes" id="UP000076927"/>
    </source>
</evidence>
<gene>
    <name evidence="1" type="ORF">SY83_01205</name>
</gene>
<dbReference type="RefSeq" id="WP_068603491.1">
    <property type="nucleotide sequence ID" value="NZ_CP011388.1"/>
</dbReference>
<protein>
    <submittedName>
        <fullName evidence="1">Uncharacterized protein</fullName>
    </submittedName>
</protein>
<keyword evidence="2" id="KW-1185">Reference proteome</keyword>
<dbReference type="Proteomes" id="UP000076927">
    <property type="component" value="Chromosome"/>
</dbReference>
<evidence type="ECO:0000313" key="1">
    <source>
        <dbReference type="EMBL" id="ANE45176.1"/>
    </source>
</evidence>
<proteinExistence type="predicted"/>
<dbReference type="AlphaFoldDB" id="A0A172TE12"/>
<reference evidence="1 2" key="1">
    <citation type="submission" date="2015-01" db="EMBL/GenBank/DDBJ databases">
        <title>Paenibacillus swuensis/DY6/whole genome sequencing.</title>
        <authorList>
            <person name="Kim M.K."/>
            <person name="Srinivasan S."/>
            <person name="Lee J.-J."/>
        </authorList>
    </citation>
    <scope>NUCLEOTIDE SEQUENCE [LARGE SCALE GENOMIC DNA]</scope>
    <source>
        <strain evidence="1 2">DY6</strain>
    </source>
</reference>
<dbReference type="OrthoDB" id="2730662at2"/>